<accession>A0ABN0X389</accession>
<dbReference type="InterPro" id="IPR036734">
    <property type="entry name" value="Neur_chan_lig-bd_sf"/>
</dbReference>
<evidence type="ECO:0000313" key="3">
    <source>
        <dbReference type="EMBL" id="GAA0354033.1"/>
    </source>
</evidence>
<keyword evidence="2" id="KW-1133">Transmembrane helix</keyword>
<name>A0ABN0X389_9ACTN</name>
<reference evidence="3 4" key="1">
    <citation type="journal article" date="2019" name="Int. J. Syst. Evol. Microbiol.">
        <title>The Global Catalogue of Microorganisms (GCM) 10K type strain sequencing project: providing services to taxonomists for standard genome sequencing and annotation.</title>
        <authorList>
            <consortium name="The Broad Institute Genomics Platform"/>
            <consortium name="The Broad Institute Genome Sequencing Center for Infectious Disease"/>
            <person name="Wu L."/>
            <person name="Ma J."/>
        </authorList>
    </citation>
    <scope>NUCLEOTIDE SEQUENCE [LARGE SCALE GENOMIC DNA]</scope>
    <source>
        <strain evidence="3 4">JCM 4565</strain>
    </source>
</reference>
<comment type="caution">
    <text evidence="3">The sequence shown here is derived from an EMBL/GenBank/DDBJ whole genome shotgun (WGS) entry which is preliminary data.</text>
</comment>
<dbReference type="RefSeq" id="WP_344118591.1">
    <property type="nucleotide sequence ID" value="NZ_BAAABW010000017.1"/>
</dbReference>
<feature type="transmembrane region" description="Helical" evidence="2">
    <location>
        <begin position="197"/>
        <end position="218"/>
    </location>
</feature>
<protein>
    <submittedName>
        <fullName evidence="3">Uncharacterized protein</fullName>
    </submittedName>
</protein>
<dbReference type="EMBL" id="BAAABW010000017">
    <property type="protein sequence ID" value="GAA0354033.1"/>
    <property type="molecule type" value="Genomic_DNA"/>
</dbReference>
<dbReference type="Gene3D" id="2.70.170.10">
    <property type="entry name" value="Neurotransmitter-gated ion-channel ligand-binding domain"/>
    <property type="match status" value="1"/>
</dbReference>
<sequence length="261" mass="29187">MSYSNADDPKASDPDVIPQGDHVLDQVRVQSSFRQNWDVRDFPFDHHRIEVLLTSPQDTSHFRFTVNNKDSEANPDIRPQGWRLTGFRLMTADKHYTTTYGDKTLKHGSTYNRVRIQIDLERSDPTAFWKLTTPLYLAALIATSVFLVSSHREELTTAERLDGLHSRLGVLGGGLFVVVLNMQQVNTVVTSTVGLTLIDWLHLTTLTFLLLAVAGTVLSWRWTARGGSIARAEQVSHRGAWTGLAAYALTCGALVLLAAWR</sequence>
<organism evidence="3 4">
    <name type="scientific">Streptomyces blastmyceticus</name>
    <dbReference type="NCBI Taxonomy" id="68180"/>
    <lineage>
        <taxon>Bacteria</taxon>
        <taxon>Bacillati</taxon>
        <taxon>Actinomycetota</taxon>
        <taxon>Actinomycetes</taxon>
        <taxon>Kitasatosporales</taxon>
        <taxon>Streptomycetaceae</taxon>
        <taxon>Streptomyces</taxon>
    </lineage>
</organism>
<gene>
    <name evidence="3" type="ORF">GCM10010319_34020</name>
</gene>
<feature type="region of interest" description="Disordered" evidence="1">
    <location>
        <begin position="1"/>
        <end position="21"/>
    </location>
</feature>
<dbReference type="Proteomes" id="UP001500063">
    <property type="component" value="Unassembled WGS sequence"/>
</dbReference>
<feature type="transmembrane region" description="Helical" evidence="2">
    <location>
        <begin position="168"/>
        <end position="185"/>
    </location>
</feature>
<evidence type="ECO:0000313" key="4">
    <source>
        <dbReference type="Proteomes" id="UP001500063"/>
    </source>
</evidence>
<proteinExistence type="predicted"/>
<keyword evidence="4" id="KW-1185">Reference proteome</keyword>
<keyword evidence="2" id="KW-0472">Membrane</keyword>
<keyword evidence="2" id="KW-0812">Transmembrane</keyword>
<evidence type="ECO:0000256" key="1">
    <source>
        <dbReference type="SAM" id="MobiDB-lite"/>
    </source>
</evidence>
<feature type="transmembrane region" description="Helical" evidence="2">
    <location>
        <begin position="239"/>
        <end position="260"/>
    </location>
</feature>
<feature type="transmembrane region" description="Helical" evidence="2">
    <location>
        <begin position="127"/>
        <end position="148"/>
    </location>
</feature>
<evidence type="ECO:0000256" key="2">
    <source>
        <dbReference type="SAM" id="Phobius"/>
    </source>
</evidence>